<evidence type="ECO:0000313" key="3">
    <source>
        <dbReference type="Proteomes" id="UP000274131"/>
    </source>
</evidence>
<reference evidence="2 3" key="2">
    <citation type="submission" date="2018-10" db="EMBL/GenBank/DDBJ databases">
        <authorList>
            <consortium name="Pathogen Informatics"/>
        </authorList>
    </citation>
    <scope>NUCLEOTIDE SEQUENCE [LARGE SCALE GENOMIC DNA]</scope>
</reference>
<gene>
    <name evidence="2" type="ORF">EVEC_LOCUS10027</name>
</gene>
<organism evidence="4">
    <name type="scientific">Enterobius vermicularis</name>
    <name type="common">Human pinworm</name>
    <dbReference type="NCBI Taxonomy" id="51028"/>
    <lineage>
        <taxon>Eukaryota</taxon>
        <taxon>Metazoa</taxon>
        <taxon>Ecdysozoa</taxon>
        <taxon>Nematoda</taxon>
        <taxon>Chromadorea</taxon>
        <taxon>Rhabditida</taxon>
        <taxon>Spirurina</taxon>
        <taxon>Oxyuridomorpha</taxon>
        <taxon>Oxyuroidea</taxon>
        <taxon>Oxyuridae</taxon>
        <taxon>Enterobius</taxon>
    </lineage>
</organism>
<feature type="compositionally biased region" description="Basic and acidic residues" evidence="1">
    <location>
        <begin position="40"/>
        <end position="65"/>
    </location>
</feature>
<evidence type="ECO:0000313" key="4">
    <source>
        <dbReference type="WBParaSite" id="EVEC_0001068401-mRNA-1"/>
    </source>
</evidence>
<name>A0A0N4VIN1_ENTVE</name>
<accession>A0A0N4VIN1</accession>
<dbReference type="EMBL" id="UXUI01010469">
    <property type="protein sequence ID" value="VDD95276.1"/>
    <property type="molecule type" value="Genomic_DNA"/>
</dbReference>
<evidence type="ECO:0000313" key="2">
    <source>
        <dbReference type="EMBL" id="VDD95276.1"/>
    </source>
</evidence>
<dbReference type="Proteomes" id="UP000274131">
    <property type="component" value="Unassembled WGS sequence"/>
</dbReference>
<proteinExistence type="predicted"/>
<feature type="compositionally biased region" description="Acidic residues" evidence="1">
    <location>
        <begin position="16"/>
        <end position="26"/>
    </location>
</feature>
<reference evidence="4" key="1">
    <citation type="submission" date="2017-02" db="UniProtKB">
        <authorList>
            <consortium name="WormBaseParasite"/>
        </authorList>
    </citation>
    <scope>IDENTIFICATION</scope>
</reference>
<feature type="compositionally biased region" description="Polar residues" evidence="1">
    <location>
        <begin position="68"/>
        <end position="77"/>
    </location>
</feature>
<feature type="region of interest" description="Disordered" evidence="1">
    <location>
        <begin position="1"/>
        <end position="77"/>
    </location>
</feature>
<evidence type="ECO:0000256" key="1">
    <source>
        <dbReference type="SAM" id="MobiDB-lite"/>
    </source>
</evidence>
<dbReference type="WBParaSite" id="EVEC_0001068401-mRNA-1">
    <property type="protein sequence ID" value="EVEC_0001068401-mRNA-1"/>
    <property type="gene ID" value="EVEC_0001068401"/>
</dbReference>
<protein>
    <submittedName>
        <fullName evidence="4">Bravo_FIGEY domain-containing protein</fullName>
    </submittedName>
</protein>
<sequence length="77" mass="8536">MSGGDNSDGWDNNEQCSDETENADSEDWYRESTGTEESTDTSRFEEKEDQDKYGSLDDGDSKDACDGETNTWDTGSS</sequence>
<dbReference type="AlphaFoldDB" id="A0A0N4VIN1"/>
<keyword evidence="3" id="KW-1185">Reference proteome</keyword>